<dbReference type="InterPro" id="IPR032267">
    <property type="entry name" value="DUF4832"/>
</dbReference>
<evidence type="ECO:0000313" key="3">
    <source>
        <dbReference type="Proteomes" id="UP001262032"/>
    </source>
</evidence>
<accession>A0AAW8N6L9</accession>
<dbReference type="EMBL" id="JAVDWN010000001">
    <property type="protein sequence ID" value="MDR7162600.1"/>
    <property type="molecule type" value="Genomic_DNA"/>
</dbReference>
<dbReference type="AlphaFoldDB" id="A0AAW8N6L9"/>
<dbReference type="Gene3D" id="3.20.20.80">
    <property type="entry name" value="Glycosidases"/>
    <property type="match status" value="1"/>
</dbReference>
<proteinExistence type="predicted"/>
<gene>
    <name evidence="2" type="ORF">J2X12_000601</name>
</gene>
<name>A0AAW8N6L9_PSEOX</name>
<organism evidence="2 3">
    <name type="scientific">Pseudarthrobacter oxydans</name>
    <name type="common">Arthrobacter oxydans</name>
    <dbReference type="NCBI Taxonomy" id="1671"/>
    <lineage>
        <taxon>Bacteria</taxon>
        <taxon>Bacillati</taxon>
        <taxon>Actinomycetota</taxon>
        <taxon>Actinomycetes</taxon>
        <taxon>Micrococcales</taxon>
        <taxon>Micrococcaceae</taxon>
        <taxon>Pseudarthrobacter</taxon>
    </lineage>
</organism>
<sequence>MNMLKWLGAGKTPGQNTYRGNHRRIRNAAAAFSLLAVTGFLTLPFAATGPAATAADIKPGEWVSLAAGPAPAANPLQGFVPFEGRYDAMPHSMEWFYIPLNSTVTGPGTYNWSELEARLNSVASRGHQAAFRFYLDYPGKPSGVPAYLLDAGLTTRSYSDYGNQGISVSPDYEDTRLGQALDDFIAAFGAKYDGDSRIGFLQLGLLGFWGEWHTYPHDGWASPENWTASATAQQRVVQAYTKAFTKTRLQVRYPTTANSSSTLGYHDDSFAAETLPGTGWHFVDKLRQAGATEKWLTQPVGGELRIELQHCLFDAPVACPEVSDPTRKDFPGSVAATHASWLLNHHAFSPGYSGAELSNATAAAQSLGYRFQATGFSLTPGTLAGQSDLKLSLRNTGTAPFYYNWPVQVAAVAGDGKIARTWTTPWKLTTLKPSMTSTWTAPLGTTGLPAGYYTLVLRPVNPLANGVPLRFANAAQDQTLPGWLTLGRKYFPAK</sequence>
<dbReference type="Pfam" id="PF16116">
    <property type="entry name" value="DUF4832"/>
    <property type="match status" value="1"/>
</dbReference>
<protein>
    <recommendedName>
        <fullName evidence="1">DUF4832 domain-containing protein</fullName>
    </recommendedName>
</protein>
<dbReference type="Proteomes" id="UP001262032">
    <property type="component" value="Unassembled WGS sequence"/>
</dbReference>
<evidence type="ECO:0000259" key="1">
    <source>
        <dbReference type="Pfam" id="PF16116"/>
    </source>
</evidence>
<reference evidence="2" key="1">
    <citation type="submission" date="2023-07" db="EMBL/GenBank/DDBJ databases">
        <title>Sorghum-associated microbial communities from plants grown in Nebraska, USA.</title>
        <authorList>
            <person name="Schachtman D."/>
        </authorList>
    </citation>
    <scope>NUCLEOTIDE SEQUENCE</scope>
    <source>
        <strain evidence="2">BE261</strain>
    </source>
</reference>
<comment type="caution">
    <text evidence="2">The sequence shown here is derived from an EMBL/GenBank/DDBJ whole genome shotgun (WGS) entry which is preliminary data.</text>
</comment>
<evidence type="ECO:0000313" key="2">
    <source>
        <dbReference type="EMBL" id="MDR7162600.1"/>
    </source>
</evidence>
<feature type="domain" description="DUF4832" evidence="1">
    <location>
        <begin position="298"/>
        <end position="458"/>
    </location>
</feature>